<dbReference type="AlphaFoldDB" id="A0A0C1ZEH8"/>
<feature type="compositionally biased region" description="Basic and acidic residues" evidence="1">
    <location>
        <begin position="52"/>
        <end position="63"/>
    </location>
</feature>
<gene>
    <name evidence="2" type="ORF">DB30_04951</name>
</gene>
<feature type="region of interest" description="Disordered" evidence="1">
    <location>
        <begin position="1"/>
        <end position="24"/>
    </location>
</feature>
<reference evidence="2 3" key="1">
    <citation type="submission" date="2014-12" db="EMBL/GenBank/DDBJ databases">
        <title>Genome assembly of Enhygromyxa salina DSM 15201.</title>
        <authorList>
            <person name="Sharma G."/>
            <person name="Subramanian S."/>
        </authorList>
    </citation>
    <scope>NUCLEOTIDE SEQUENCE [LARGE SCALE GENOMIC DNA]</scope>
    <source>
        <strain evidence="2 3">DSM 15201</strain>
    </source>
</reference>
<protein>
    <submittedName>
        <fullName evidence="2">Uncharacterized protein</fullName>
    </submittedName>
</protein>
<organism evidence="2 3">
    <name type="scientific">Enhygromyxa salina</name>
    <dbReference type="NCBI Taxonomy" id="215803"/>
    <lineage>
        <taxon>Bacteria</taxon>
        <taxon>Pseudomonadati</taxon>
        <taxon>Myxococcota</taxon>
        <taxon>Polyangia</taxon>
        <taxon>Nannocystales</taxon>
        <taxon>Nannocystaceae</taxon>
        <taxon>Enhygromyxa</taxon>
    </lineage>
</organism>
<evidence type="ECO:0000313" key="2">
    <source>
        <dbReference type="EMBL" id="KIG16079.1"/>
    </source>
</evidence>
<comment type="caution">
    <text evidence="2">The sequence shown here is derived from an EMBL/GenBank/DDBJ whole genome shotgun (WGS) entry which is preliminary data.</text>
</comment>
<proteinExistence type="predicted"/>
<evidence type="ECO:0000313" key="3">
    <source>
        <dbReference type="Proteomes" id="UP000031599"/>
    </source>
</evidence>
<sequence>MGPAGELLSHGFTDHPHAREPGGRFVGCSFAATLANPATASGSPRAPNEQPGKGKGDARRRQL</sequence>
<feature type="compositionally biased region" description="Basic and acidic residues" evidence="1">
    <location>
        <begin position="12"/>
        <end position="22"/>
    </location>
</feature>
<name>A0A0C1ZEH8_9BACT</name>
<dbReference type="EMBL" id="JMCC02000043">
    <property type="protein sequence ID" value="KIG16079.1"/>
    <property type="molecule type" value="Genomic_DNA"/>
</dbReference>
<accession>A0A0C1ZEH8</accession>
<evidence type="ECO:0000256" key="1">
    <source>
        <dbReference type="SAM" id="MobiDB-lite"/>
    </source>
</evidence>
<dbReference type="Proteomes" id="UP000031599">
    <property type="component" value="Unassembled WGS sequence"/>
</dbReference>
<feature type="region of interest" description="Disordered" evidence="1">
    <location>
        <begin position="36"/>
        <end position="63"/>
    </location>
</feature>